<evidence type="ECO:0000313" key="3">
    <source>
        <dbReference type="Proteomes" id="UP000244162"/>
    </source>
</evidence>
<keyword evidence="3" id="KW-1185">Reference proteome</keyword>
<dbReference type="AlphaFoldDB" id="A0A2T5G1E5"/>
<gene>
    <name evidence="2" type="ORF">CLG96_02200</name>
</gene>
<dbReference type="Gene3D" id="1.10.150.260">
    <property type="entry name" value="YozE SAM-like"/>
    <property type="match status" value="1"/>
</dbReference>
<dbReference type="InterPro" id="IPR023089">
    <property type="entry name" value="YozE_SAM-like"/>
</dbReference>
<feature type="domain" description="YozE SAM-like" evidence="1">
    <location>
        <begin position="17"/>
        <end position="55"/>
    </location>
</feature>
<dbReference type="Pfam" id="PF06855">
    <property type="entry name" value="YozE_SAM_like"/>
    <property type="match status" value="1"/>
</dbReference>
<sequence length="85" mass="9509">MDHLRGRAIAASEPRGSFGRWLLAQAGRDDWIGDLARAAKNDPGFPRRGESEDVLRRVRSTAADGDMWQAARAAEREWREGCQCP</sequence>
<protein>
    <recommendedName>
        <fullName evidence="1">YozE SAM-like domain-containing protein</fullName>
    </recommendedName>
</protein>
<organism evidence="2 3">
    <name type="scientific">Sphingomonas oleivorans</name>
    <dbReference type="NCBI Taxonomy" id="1735121"/>
    <lineage>
        <taxon>Bacteria</taxon>
        <taxon>Pseudomonadati</taxon>
        <taxon>Pseudomonadota</taxon>
        <taxon>Alphaproteobacteria</taxon>
        <taxon>Sphingomonadales</taxon>
        <taxon>Sphingomonadaceae</taxon>
        <taxon>Sphingomonas</taxon>
    </lineage>
</organism>
<dbReference type="Proteomes" id="UP000244162">
    <property type="component" value="Unassembled WGS sequence"/>
</dbReference>
<dbReference type="OrthoDB" id="7477743at2"/>
<dbReference type="SUPFAM" id="SSF140652">
    <property type="entry name" value="YozE-like"/>
    <property type="match status" value="1"/>
</dbReference>
<evidence type="ECO:0000259" key="1">
    <source>
        <dbReference type="Pfam" id="PF06855"/>
    </source>
</evidence>
<dbReference type="EMBL" id="NWBU01000004">
    <property type="protein sequence ID" value="PTQ12977.1"/>
    <property type="molecule type" value="Genomic_DNA"/>
</dbReference>
<accession>A0A2T5G1E5</accession>
<reference evidence="2 3" key="1">
    <citation type="submission" date="2017-09" db="EMBL/GenBank/DDBJ databases">
        <title>Sphingomonas panjinensis sp.nov., isolated from oil-contaminated soil.</title>
        <authorList>
            <person name="Wang L."/>
            <person name="Chen L."/>
        </authorList>
    </citation>
    <scope>NUCLEOTIDE SEQUENCE [LARGE SCALE GENOMIC DNA]</scope>
    <source>
        <strain evidence="2 3">FW-11</strain>
    </source>
</reference>
<proteinExistence type="predicted"/>
<name>A0A2T5G1E5_9SPHN</name>
<evidence type="ECO:0000313" key="2">
    <source>
        <dbReference type="EMBL" id="PTQ12977.1"/>
    </source>
</evidence>
<dbReference type="InterPro" id="IPR036806">
    <property type="entry name" value="YozE_SAM-like_sf"/>
</dbReference>
<comment type="caution">
    <text evidence="2">The sequence shown here is derived from an EMBL/GenBank/DDBJ whole genome shotgun (WGS) entry which is preliminary data.</text>
</comment>